<dbReference type="RefSeq" id="WP_344684518.1">
    <property type="nucleotide sequence ID" value="NZ_BAAAUX010000024.1"/>
</dbReference>
<keyword evidence="3" id="KW-1185">Reference proteome</keyword>
<name>A0ABN3VKE3_9PSEU</name>
<evidence type="ECO:0000313" key="2">
    <source>
        <dbReference type="EMBL" id="GAA2812281.1"/>
    </source>
</evidence>
<proteinExistence type="predicted"/>
<dbReference type="Proteomes" id="UP001500979">
    <property type="component" value="Unassembled WGS sequence"/>
</dbReference>
<sequence length="127" mass="12872">MNLTHKLAVAGAAAFTLIGAGTAVALASGEDSAVRDCAGQSLVRPSEIVLTCADGNAVVRGIDWDSWGSAQASGLGTAEINDCEPSCADGESRPERVRVTLDAPVGSVFTRAVLDNGEEFALPGAAR</sequence>
<evidence type="ECO:0000313" key="3">
    <source>
        <dbReference type="Proteomes" id="UP001500979"/>
    </source>
</evidence>
<reference evidence="2 3" key="1">
    <citation type="journal article" date="2019" name="Int. J. Syst. Evol. Microbiol.">
        <title>The Global Catalogue of Microorganisms (GCM) 10K type strain sequencing project: providing services to taxonomists for standard genome sequencing and annotation.</title>
        <authorList>
            <consortium name="The Broad Institute Genomics Platform"/>
            <consortium name="The Broad Institute Genome Sequencing Center for Infectious Disease"/>
            <person name="Wu L."/>
            <person name="Ma J."/>
        </authorList>
    </citation>
    <scope>NUCLEOTIDE SEQUENCE [LARGE SCALE GENOMIC DNA]</scope>
    <source>
        <strain evidence="2 3">JCM 9383</strain>
    </source>
</reference>
<keyword evidence="1" id="KW-0732">Signal</keyword>
<protein>
    <recommendedName>
        <fullName evidence="4">Secreted protein</fullName>
    </recommendedName>
</protein>
<comment type="caution">
    <text evidence="2">The sequence shown here is derived from an EMBL/GenBank/DDBJ whole genome shotgun (WGS) entry which is preliminary data.</text>
</comment>
<evidence type="ECO:0008006" key="4">
    <source>
        <dbReference type="Google" id="ProtNLM"/>
    </source>
</evidence>
<accession>A0ABN3VKE3</accession>
<feature type="chain" id="PRO_5046294513" description="Secreted protein" evidence="1">
    <location>
        <begin position="26"/>
        <end position="127"/>
    </location>
</feature>
<organism evidence="2 3">
    <name type="scientific">Saccharopolyspora taberi</name>
    <dbReference type="NCBI Taxonomy" id="60895"/>
    <lineage>
        <taxon>Bacteria</taxon>
        <taxon>Bacillati</taxon>
        <taxon>Actinomycetota</taxon>
        <taxon>Actinomycetes</taxon>
        <taxon>Pseudonocardiales</taxon>
        <taxon>Pseudonocardiaceae</taxon>
        <taxon>Saccharopolyspora</taxon>
    </lineage>
</organism>
<dbReference type="EMBL" id="BAAAUX010000024">
    <property type="protein sequence ID" value="GAA2812281.1"/>
    <property type="molecule type" value="Genomic_DNA"/>
</dbReference>
<feature type="signal peptide" evidence="1">
    <location>
        <begin position="1"/>
        <end position="25"/>
    </location>
</feature>
<gene>
    <name evidence="2" type="ORF">GCM10010470_54620</name>
</gene>
<evidence type="ECO:0000256" key="1">
    <source>
        <dbReference type="SAM" id="SignalP"/>
    </source>
</evidence>